<dbReference type="GO" id="GO:0005524">
    <property type="term" value="F:ATP binding"/>
    <property type="evidence" value="ECO:0007669"/>
    <property type="project" value="UniProtKB-KW"/>
</dbReference>
<dbReference type="Pfam" id="PF00005">
    <property type="entry name" value="ABC_tran"/>
    <property type="match status" value="1"/>
</dbReference>
<dbReference type="FunFam" id="3.40.50.300:FF:000042">
    <property type="entry name" value="Maltose/maltodextrin ABC transporter, ATP-binding protein"/>
    <property type="match status" value="1"/>
</dbReference>
<dbReference type="GO" id="GO:0043190">
    <property type="term" value="C:ATP-binding cassette (ABC) transporter complex"/>
    <property type="evidence" value="ECO:0007669"/>
    <property type="project" value="UniProtKB-ARBA"/>
</dbReference>
<proteinExistence type="inferred from homology"/>
<sequence>MTALAVDTLATPSVDIAIEHVDLWYGSNHVLRDVDLRIEPGEFFAFLGPSGCGKTTLLRLIAGFNQADRGRVLIAGRDVSGLPPWKRDVGMVFQSYALWPHMTVEQNVAFGLEERRLPRQEIRKRVAAALDLVGLGGLEKRRPAQLSGGQQQRVALARTIVVEPKVLLLDEPLSNLDAKLRGEVRRELRELQQRLGLTAIFVTHDQEEANTICDRIAVMKDGAVQQVGAPTALYDAPRNLFVAGFLGTTNILDGRVVRDGAAAAFETAAGTIPLPAGALPSGEPPPGAKLVFRPHHAILSRPDAPPAEGRARISGTIRFKEFLGATERYGIAVGASMTGAIEGAAILVDLTHGTAPAGLAPGTAVAIDIATDRLHVLGE</sequence>
<dbReference type="InterPro" id="IPR003439">
    <property type="entry name" value="ABC_transporter-like_ATP-bd"/>
</dbReference>
<evidence type="ECO:0000313" key="7">
    <source>
        <dbReference type="EMBL" id="RAI33938.1"/>
    </source>
</evidence>
<dbReference type="SMART" id="SM00382">
    <property type="entry name" value="AAA"/>
    <property type="match status" value="1"/>
</dbReference>
<dbReference type="InterPro" id="IPR027417">
    <property type="entry name" value="P-loop_NTPase"/>
</dbReference>
<dbReference type="AlphaFoldDB" id="A0A327KFD0"/>
<dbReference type="Proteomes" id="UP000248863">
    <property type="component" value="Unassembled WGS sequence"/>
</dbReference>
<dbReference type="RefSeq" id="WP_111359198.1">
    <property type="nucleotide sequence ID" value="NZ_NHSK01000097.1"/>
</dbReference>
<evidence type="ECO:0000256" key="3">
    <source>
        <dbReference type="ARBA" id="ARBA00022448"/>
    </source>
</evidence>
<dbReference type="EMBL" id="NPEU01000333">
    <property type="protein sequence ID" value="RAI33938.1"/>
    <property type="molecule type" value="Genomic_DNA"/>
</dbReference>
<dbReference type="PROSITE" id="PS50893">
    <property type="entry name" value="ABC_TRANSPORTER_2"/>
    <property type="match status" value="1"/>
</dbReference>
<keyword evidence="4" id="KW-0547">Nucleotide-binding</keyword>
<comment type="similarity">
    <text evidence="2">Belongs to the ABC transporter superfamily.</text>
</comment>
<dbReference type="Gene3D" id="2.40.50.100">
    <property type="match status" value="1"/>
</dbReference>
<feature type="domain" description="ABC transporter" evidence="6">
    <location>
        <begin position="16"/>
        <end position="246"/>
    </location>
</feature>
<dbReference type="Gene3D" id="3.40.50.300">
    <property type="entry name" value="P-loop containing nucleotide triphosphate hydrolases"/>
    <property type="match status" value="1"/>
</dbReference>
<evidence type="ECO:0000256" key="2">
    <source>
        <dbReference type="ARBA" id="ARBA00005417"/>
    </source>
</evidence>
<dbReference type="InterPro" id="IPR003593">
    <property type="entry name" value="AAA+_ATPase"/>
</dbReference>
<dbReference type="PANTHER" id="PTHR42781">
    <property type="entry name" value="SPERMIDINE/PUTRESCINE IMPORT ATP-BINDING PROTEIN POTA"/>
    <property type="match status" value="1"/>
</dbReference>
<accession>A0A327KFD0</accession>
<dbReference type="InterPro" id="IPR050093">
    <property type="entry name" value="ABC_SmlMolc_Importer"/>
</dbReference>
<dbReference type="PANTHER" id="PTHR42781:SF4">
    <property type="entry name" value="SPERMIDINE_PUTRESCINE IMPORT ATP-BINDING PROTEIN POTA"/>
    <property type="match status" value="1"/>
</dbReference>
<dbReference type="OrthoDB" id="9802264at2"/>
<keyword evidence="3" id="KW-0813">Transport</keyword>
<comment type="subcellular location">
    <subcellularLocation>
        <location evidence="1">Cell inner membrane</location>
        <topology evidence="1">Peripheral membrane protein</topology>
    </subcellularLocation>
</comment>
<comment type="caution">
    <text evidence="7">The sequence shown here is derived from an EMBL/GenBank/DDBJ whole genome shotgun (WGS) entry which is preliminary data.</text>
</comment>
<dbReference type="InterPro" id="IPR008995">
    <property type="entry name" value="Mo/tungstate-bd_C_term_dom"/>
</dbReference>
<dbReference type="SUPFAM" id="SSF50331">
    <property type="entry name" value="MOP-like"/>
    <property type="match status" value="1"/>
</dbReference>
<evidence type="ECO:0000259" key="6">
    <source>
        <dbReference type="PROSITE" id="PS50893"/>
    </source>
</evidence>
<dbReference type="GO" id="GO:0140359">
    <property type="term" value="F:ABC-type transporter activity"/>
    <property type="evidence" value="ECO:0007669"/>
    <property type="project" value="UniProtKB-ARBA"/>
</dbReference>
<name>A0A327KFD0_9BRAD</name>
<reference evidence="7 8" key="1">
    <citation type="submission" date="2017-07" db="EMBL/GenBank/DDBJ databases">
        <title>Draft Genome Sequences of Select Purple Nonsulfur Bacteria.</title>
        <authorList>
            <person name="Lasarre B."/>
            <person name="Mckinlay J.B."/>
        </authorList>
    </citation>
    <scope>NUCLEOTIDE SEQUENCE [LARGE SCALE GENOMIC DNA]</scope>
    <source>
        <strain evidence="7 8">DSM 11907</strain>
    </source>
</reference>
<evidence type="ECO:0000256" key="5">
    <source>
        <dbReference type="ARBA" id="ARBA00022840"/>
    </source>
</evidence>
<dbReference type="SUPFAM" id="SSF52540">
    <property type="entry name" value="P-loop containing nucleoside triphosphate hydrolases"/>
    <property type="match status" value="1"/>
</dbReference>
<keyword evidence="5 7" id="KW-0067">ATP-binding</keyword>
<keyword evidence="8" id="KW-1185">Reference proteome</keyword>
<evidence type="ECO:0000256" key="1">
    <source>
        <dbReference type="ARBA" id="ARBA00004417"/>
    </source>
</evidence>
<dbReference type="PROSITE" id="PS00211">
    <property type="entry name" value="ABC_TRANSPORTER_1"/>
    <property type="match status" value="1"/>
</dbReference>
<evidence type="ECO:0000256" key="4">
    <source>
        <dbReference type="ARBA" id="ARBA00022741"/>
    </source>
</evidence>
<organism evidence="7 8">
    <name type="scientific">Rhodoplanes elegans</name>
    <dbReference type="NCBI Taxonomy" id="29408"/>
    <lineage>
        <taxon>Bacteria</taxon>
        <taxon>Pseudomonadati</taxon>
        <taxon>Pseudomonadota</taxon>
        <taxon>Alphaproteobacteria</taxon>
        <taxon>Hyphomicrobiales</taxon>
        <taxon>Nitrobacteraceae</taxon>
        <taxon>Rhodoplanes</taxon>
    </lineage>
</organism>
<gene>
    <name evidence="7" type="ORF">CH338_21755</name>
</gene>
<dbReference type="InterPro" id="IPR017871">
    <property type="entry name" value="ABC_transporter-like_CS"/>
</dbReference>
<protein>
    <submittedName>
        <fullName evidence="7">Polyamine ABC transporter ATP-binding protein</fullName>
    </submittedName>
</protein>
<evidence type="ECO:0000313" key="8">
    <source>
        <dbReference type="Proteomes" id="UP000248863"/>
    </source>
</evidence>
<dbReference type="GO" id="GO:0016887">
    <property type="term" value="F:ATP hydrolysis activity"/>
    <property type="evidence" value="ECO:0007669"/>
    <property type="project" value="InterPro"/>
</dbReference>